<dbReference type="OrthoDB" id="7204011at2"/>
<dbReference type="AlphaFoldDB" id="A0A494RH96"/>
<keyword evidence="1" id="KW-0812">Transmembrane</keyword>
<protein>
    <submittedName>
        <fullName evidence="2">DUF1499 domain-containing protein</fullName>
    </submittedName>
</protein>
<reference evidence="2 3" key="1">
    <citation type="submission" date="2018-10" db="EMBL/GenBank/DDBJ databases">
        <title>Complete genome sequence of Brevundimonas naejangsanensis BRV3.</title>
        <authorList>
            <person name="Berrios L."/>
            <person name="Ely B."/>
        </authorList>
    </citation>
    <scope>NUCLEOTIDE SEQUENCE [LARGE SCALE GENOMIC DNA]</scope>
    <source>
        <strain evidence="2 3">BRV3</strain>
    </source>
</reference>
<dbReference type="RefSeq" id="WP_121482949.1">
    <property type="nucleotide sequence ID" value="NZ_CP032707.1"/>
</dbReference>
<keyword evidence="3" id="KW-1185">Reference proteome</keyword>
<dbReference type="Proteomes" id="UP000276984">
    <property type="component" value="Chromosome"/>
</dbReference>
<accession>A0A494RH96</accession>
<name>A0A494RH96_9CAUL</name>
<gene>
    <name evidence="2" type="ORF">D8I30_12000</name>
</gene>
<keyword evidence="1" id="KW-0472">Membrane</keyword>
<feature type="transmembrane region" description="Helical" evidence="1">
    <location>
        <begin position="76"/>
        <end position="96"/>
    </location>
</feature>
<keyword evidence="1" id="KW-1133">Transmembrane helix</keyword>
<feature type="transmembrane region" description="Helical" evidence="1">
    <location>
        <begin position="52"/>
        <end position="71"/>
    </location>
</feature>
<sequence length="226" mass="23715">MSTQRPKGQLLAVLLLLLALLAPGLLLAAVFGTRLGLWDADFGMGVLALKAGRLLAYLGLAAALVAVILALRDRRLLGLAGAALLAAGLCVGGYWVQDRRFGEAPRDVATDPSDPPAFARLLTAERRLAKAPQTRPQACDGLTPAPTQVAPETAAWALEKAGFTVLGTAPFRVDGRKEGVWFGLTHDVSVRIRPGRTDVRVAARDSLPVGDEACRLAKAVVAGLTP</sequence>
<dbReference type="EMBL" id="CP032707">
    <property type="protein sequence ID" value="AYG95815.1"/>
    <property type="molecule type" value="Genomic_DNA"/>
</dbReference>
<evidence type="ECO:0000256" key="1">
    <source>
        <dbReference type="SAM" id="Phobius"/>
    </source>
</evidence>
<evidence type="ECO:0000313" key="3">
    <source>
        <dbReference type="Proteomes" id="UP000276984"/>
    </source>
</evidence>
<evidence type="ECO:0000313" key="2">
    <source>
        <dbReference type="EMBL" id="AYG95815.1"/>
    </source>
</evidence>
<organism evidence="2 3">
    <name type="scientific">Brevundimonas naejangsanensis</name>
    <dbReference type="NCBI Taxonomy" id="588932"/>
    <lineage>
        <taxon>Bacteria</taxon>
        <taxon>Pseudomonadati</taxon>
        <taxon>Pseudomonadota</taxon>
        <taxon>Alphaproteobacteria</taxon>
        <taxon>Caulobacterales</taxon>
        <taxon>Caulobacteraceae</taxon>
        <taxon>Brevundimonas</taxon>
    </lineage>
</organism>
<proteinExistence type="predicted"/>